<dbReference type="HAMAP" id="MF_00911">
    <property type="entry name" value="FtsQ_subfam"/>
    <property type="match status" value="1"/>
</dbReference>
<keyword evidence="5 9" id="KW-0812">Transmembrane</keyword>
<organism evidence="11 12">
    <name type="scientific">Litorilituus sediminis</name>
    <dbReference type="NCBI Taxonomy" id="718192"/>
    <lineage>
        <taxon>Bacteria</taxon>
        <taxon>Pseudomonadati</taxon>
        <taxon>Pseudomonadota</taxon>
        <taxon>Gammaproteobacteria</taxon>
        <taxon>Alteromonadales</taxon>
        <taxon>Colwelliaceae</taxon>
        <taxon>Litorilituus</taxon>
    </lineage>
</organism>
<dbReference type="Gene3D" id="3.10.20.310">
    <property type="entry name" value="membrane protein fhac"/>
    <property type="match status" value="1"/>
</dbReference>
<dbReference type="RefSeq" id="WP_130603262.1">
    <property type="nucleotide sequence ID" value="NZ_CP034759.1"/>
</dbReference>
<dbReference type="GO" id="GO:0032153">
    <property type="term" value="C:cell division site"/>
    <property type="evidence" value="ECO:0007669"/>
    <property type="project" value="UniProtKB-UniRule"/>
</dbReference>
<evidence type="ECO:0000256" key="1">
    <source>
        <dbReference type="ARBA" id="ARBA00004370"/>
    </source>
</evidence>
<evidence type="ECO:0000256" key="4">
    <source>
        <dbReference type="ARBA" id="ARBA00022618"/>
    </source>
</evidence>
<evidence type="ECO:0000256" key="7">
    <source>
        <dbReference type="ARBA" id="ARBA00023136"/>
    </source>
</evidence>
<dbReference type="PANTHER" id="PTHR35851:SF1">
    <property type="entry name" value="CELL DIVISION PROTEIN FTSQ"/>
    <property type="match status" value="1"/>
</dbReference>
<keyword evidence="4 9" id="KW-0132">Cell division</keyword>
<dbReference type="InterPro" id="IPR026579">
    <property type="entry name" value="FtsQ"/>
</dbReference>
<dbReference type="GO" id="GO:0090529">
    <property type="term" value="P:cell septum assembly"/>
    <property type="evidence" value="ECO:0007669"/>
    <property type="project" value="InterPro"/>
</dbReference>
<dbReference type="AlphaFoldDB" id="A0A4P6P5Q5"/>
<dbReference type="PROSITE" id="PS51779">
    <property type="entry name" value="POTRA"/>
    <property type="match status" value="1"/>
</dbReference>
<keyword evidence="8 9" id="KW-0131">Cell cycle</keyword>
<dbReference type="InterPro" id="IPR045335">
    <property type="entry name" value="FtsQ_C_sf"/>
</dbReference>
<keyword evidence="2 9" id="KW-1003">Cell membrane</keyword>
<dbReference type="PANTHER" id="PTHR35851">
    <property type="entry name" value="CELL DIVISION PROTEIN FTSQ"/>
    <property type="match status" value="1"/>
</dbReference>
<proteinExistence type="inferred from homology"/>
<dbReference type="Pfam" id="PF08478">
    <property type="entry name" value="POTRA_1"/>
    <property type="match status" value="1"/>
</dbReference>
<dbReference type="EMBL" id="CP034759">
    <property type="protein sequence ID" value="QBG36784.1"/>
    <property type="molecule type" value="Genomic_DNA"/>
</dbReference>
<keyword evidence="7 9" id="KW-0472">Membrane</keyword>
<evidence type="ECO:0000313" key="11">
    <source>
        <dbReference type="EMBL" id="QBG36784.1"/>
    </source>
</evidence>
<dbReference type="GO" id="GO:0005886">
    <property type="term" value="C:plasma membrane"/>
    <property type="evidence" value="ECO:0007669"/>
    <property type="project" value="UniProtKB-SubCell"/>
</dbReference>
<dbReference type="KEGG" id="lsd:EMK97_14170"/>
<evidence type="ECO:0000256" key="9">
    <source>
        <dbReference type="HAMAP-Rule" id="MF_00911"/>
    </source>
</evidence>
<dbReference type="Gene3D" id="3.40.50.11690">
    <property type="entry name" value="Cell division protein FtsQ/DivIB"/>
    <property type="match status" value="1"/>
</dbReference>
<dbReference type="InterPro" id="IPR013685">
    <property type="entry name" value="POTRA_FtsQ_type"/>
</dbReference>
<evidence type="ECO:0000313" key="12">
    <source>
        <dbReference type="Proteomes" id="UP000290244"/>
    </source>
</evidence>
<name>A0A4P6P5Q5_9GAMM</name>
<dbReference type="GO" id="GO:0043093">
    <property type="term" value="P:FtsZ-dependent cytokinesis"/>
    <property type="evidence" value="ECO:0007669"/>
    <property type="project" value="UniProtKB-UniRule"/>
</dbReference>
<dbReference type="Proteomes" id="UP000290244">
    <property type="component" value="Chromosome"/>
</dbReference>
<gene>
    <name evidence="9" type="primary">ftsQ</name>
    <name evidence="11" type="ORF">EMK97_14170</name>
</gene>
<keyword evidence="6 9" id="KW-1133">Transmembrane helix</keyword>
<evidence type="ECO:0000256" key="2">
    <source>
        <dbReference type="ARBA" id="ARBA00022475"/>
    </source>
</evidence>
<keyword evidence="12" id="KW-1185">Reference proteome</keyword>
<reference evidence="11 12" key="1">
    <citation type="submission" date="2018-12" db="EMBL/GenBank/DDBJ databases">
        <title>Complete genome of Litorilituus sediminis.</title>
        <authorList>
            <person name="Liu A."/>
            <person name="Rong J."/>
        </authorList>
    </citation>
    <scope>NUCLEOTIDE SEQUENCE [LARGE SCALE GENOMIC DNA]</scope>
    <source>
        <strain evidence="11 12">JCM 17549</strain>
    </source>
</reference>
<evidence type="ECO:0000256" key="5">
    <source>
        <dbReference type="ARBA" id="ARBA00022692"/>
    </source>
</evidence>
<dbReference type="InterPro" id="IPR034746">
    <property type="entry name" value="POTRA"/>
</dbReference>
<keyword evidence="3 9" id="KW-0997">Cell inner membrane</keyword>
<comment type="function">
    <text evidence="9">Essential cell division protein. May link together the upstream cell division proteins, which are predominantly cytoplasmic, with the downstream cell division proteins, which are predominantly periplasmic. May control correct divisome assembly.</text>
</comment>
<evidence type="ECO:0000259" key="10">
    <source>
        <dbReference type="PROSITE" id="PS51779"/>
    </source>
</evidence>
<dbReference type="OrthoDB" id="9790370at2"/>
<comment type="subcellular location">
    <subcellularLocation>
        <location evidence="9">Cell inner membrane</location>
        <topology evidence="9">Single-pass type II membrane protein</topology>
    </subcellularLocation>
    <subcellularLocation>
        <location evidence="1">Membrane</location>
    </subcellularLocation>
    <text evidence="9">Localizes to the division septum.</text>
</comment>
<protein>
    <recommendedName>
        <fullName evidence="9">Cell division protein FtsQ</fullName>
    </recommendedName>
</protein>
<comment type="subunit">
    <text evidence="9">Part of a complex composed of FtsB, FtsL and FtsQ.</text>
</comment>
<sequence>MAKQDKTEQKHSETNQAPAWTFGLGLAFFLIVLFSLISASWWLSQRFLGQESVPVSSIVVSGEMPYSTRSDVITAIDSIDLGNFFKVNVNDIQAKVLALPWVYSVAVRKQWPNELKIYVVDQTPVAQWNGDFLLNQFGKAFQADISRIAHHIPQFFGPEGSELLALENYSNLSDLLEYKALAIDELVLSERFSWQLTLSDGVTLNLGREERVERVQRFMDAYSLIKAQIKTEKDKNQAVDYIDLRYDTGLAVGWKTIETTSMQQQVKEQEKNLNV</sequence>
<feature type="domain" description="POTRA" evidence="10">
    <location>
        <begin position="53"/>
        <end position="122"/>
    </location>
</feature>
<comment type="similarity">
    <text evidence="9">Belongs to the FtsQ/DivIB family. FtsQ subfamily.</text>
</comment>
<dbReference type="InterPro" id="IPR005548">
    <property type="entry name" value="Cell_div_FtsQ/DivIB_C"/>
</dbReference>
<feature type="transmembrane region" description="Helical" evidence="9">
    <location>
        <begin position="20"/>
        <end position="43"/>
    </location>
</feature>
<evidence type="ECO:0000256" key="6">
    <source>
        <dbReference type="ARBA" id="ARBA00022989"/>
    </source>
</evidence>
<evidence type="ECO:0000256" key="3">
    <source>
        <dbReference type="ARBA" id="ARBA00022519"/>
    </source>
</evidence>
<accession>A0A4P6P5Q5</accession>
<evidence type="ECO:0000256" key="8">
    <source>
        <dbReference type="ARBA" id="ARBA00023306"/>
    </source>
</evidence>
<dbReference type="Pfam" id="PF03799">
    <property type="entry name" value="FtsQ_DivIB_C"/>
    <property type="match status" value="1"/>
</dbReference>